<keyword evidence="1" id="KW-0812">Transmembrane</keyword>
<keyword evidence="3" id="KW-1185">Reference proteome</keyword>
<comment type="caution">
    <text evidence="2">The sequence shown here is derived from an EMBL/GenBank/DDBJ whole genome shotgun (WGS) entry which is preliminary data.</text>
</comment>
<evidence type="ECO:0008006" key="4">
    <source>
        <dbReference type="Google" id="ProtNLM"/>
    </source>
</evidence>
<dbReference type="AlphaFoldDB" id="A0A9W6GWG5"/>
<evidence type="ECO:0000313" key="2">
    <source>
        <dbReference type="EMBL" id="GLI94292.1"/>
    </source>
</evidence>
<reference evidence="2" key="1">
    <citation type="journal article" date="2023" name="Int. J. Syst. Evol. Microbiol.">
        <title>Methylocystis iwaonis sp. nov., a type II methane-oxidizing bacterium from surface soil of a rice paddy field in Japan, and emended description of the genus Methylocystis (ex Whittenbury et al. 1970) Bowman et al. 1993.</title>
        <authorList>
            <person name="Kaise H."/>
            <person name="Sawadogo J.B."/>
            <person name="Alam M.S."/>
            <person name="Ueno C."/>
            <person name="Dianou D."/>
            <person name="Shinjo R."/>
            <person name="Asakawa S."/>
        </authorList>
    </citation>
    <scope>NUCLEOTIDE SEQUENCE</scope>
    <source>
        <strain evidence="2">LMG27198</strain>
    </source>
</reference>
<sequence>MQKFIADMWNFIFNHEVNPLRNIPDIGARHMILQILGWMWAGAFALATGSYVLLPASFVGHAILIAAAAVTTATYTAAAYKPEVFVSGSGRRHDGEHI</sequence>
<dbReference type="EMBL" id="BSEC01000001">
    <property type="protein sequence ID" value="GLI94292.1"/>
    <property type="molecule type" value="Genomic_DNA"/>
</dbReference>
<dbReference type="RefSeq" id="WP_281804296.1">
    <property type="nucleotide sequence ID" value="NZ_BSEC01000001.1"/>
</dbReference>
<feature type="transmembrane region" description="Helical" evidence="1">
    <location>
        <begin position="31"/>
        <end position="52"/>
    </location>
</feature>
<name>A0A9W6GWG5_9HYPH</name>
<dbReference type="Proteomes" id="UP001144323">
    <property type="component" value="Unassembled WGS sequence"/>
</dbReference>
<evidence type="ECO:0000313" key="3">
    <source>
        <dbReference type="Proteomes" id="UP001144323"/>
    </source>
</evidence>
<proteinExistence type="predicted"/>
<protein>
    <recommendedName>
        <fullName evidence="4">Transmembrane protein</fullName>
    </recommendedName>
</protein>
<keyword evidence="1" id="KW-1133">Transmembrane helix</keyword>
<organism evidence="2 3">
    <name type="scientific">Methylocystis echinoides</name>
    <dbReference type="NCBI Taxonomy" id="29468"/>
    <lineage>
        <taxon>Bacteria</taxon>
        <taxon>Pseudomonadati</taxon>
        <taxon>Pseudomonadota</taxon>
        <taxon>Alphaproteobacteria</taxon>
        <taxon>Hyphomicrobiales</taxon>
        <taxon>Methylocystaceae</taxon>
        <taxon>Methylocystis</taxon>
    </lineage>
</organism>
<feature type="transmembrane region" description="Helical" evidence="1">
    <location>
        <begin position="58"/>
        <end position="80"/>
    </location>
</feature>
<evidence type="ECO:0000256" key="1">
    <source>
        <dbReference type="SAM" id="Phobius"/>
    </source>
</evidence>
<gene>
    <name evidence="2" type="ORF">LMG27198_32840</name>
</gene>
<keyword evidence="1" id="KW-0472">Membrane</keyword>
<accession>A0A9W6GWG5</accession>